<dbReference type="PANTHER" id="PTHR34957">
    <property type="entry name" value="NUCLEAR TRANSPORT FACTOR 2 (NTF2) FAMILY PROTEIN"/>
    <property type="match status" value="1"/>
</dbReference>
<dbReference type="EMBL" id="JAGSOH010000013">
    <property type="protein sequence ID" value="MBR7826176.1"/>
    <property type="molecule type" value="Genomic_DNA"/>
</dbReference>
<dbReference type="Proteomes" id="UP000676325">
    <property type="component" value="Unassembled WGS sequence"/>
</dbReference>
<proteinExistence type="predicted"/>
<keyword evidence="3" id="KW-1185">Reference proteome</keyword>
<dbReference type="PANTHER" id="PTHR34957:SF1">
    <property type="entry name" value="NUCLEAR TRANSPORT FACTOR 2 (NTF2) FAMILY PROTEIN"/>
    <property type="match status" value="1"/>
</dbReference>
<dbReference type="Pfam" id="PF13474">
    <property type="entry name" value="SnoaL_3"/>
    <property type="match status" value="1"/>
</dbReference>
<feature type="domain" description="SnoaL-like" evidence="1">
    <location>
        <begin position="18"/>
        <end position="144"/>
    </location>
</feature>
<dbReference type="RefSeq" id="WP_212517325.1">
    <property type="nucleotide sequence ID" value="NZ_JAGSOH010000013.1"/>
</dbReference>
<dbReference type="Gene3D" id="3.10.450.50">
    <property type="match status" value="1"/>
</dbReference>
<comment type="caution">
    <text evidence="2">The sequence shown here is derived from an EMBL/GenBank/DDBJ whole genome shotgun (WGS) entry which is preliminary data.</text>
</comment>
<accession>A0A941E6U3</accession>
<evidence type="ECO:0000313" key="2">
    <source>
        <dbReference type="EMBL" id="MBR7826176.1"/>
    </source>
</evidence>
<protein>
    <submittedName>
        <fullName evidence="2">Nuclear transport factor 2 family protein</fullName>
    </submittedName>
</protein>
<reference evidence="2" key="1">
    <citation type="submission" date="2021-04" db="EMBL/GenBank/DDBJ databases">
        <title>Genome based classification of Actinospica acidithermotolerans sp. nov., an actinobacterium isolated from an Indonesian hot spring.</title>
        <authorList>
            <person name="Kusuma A.B."/>
            <person name="Putra K.E."/>
            <person name="Nafisah S."/>
            <person name="Loh J."/>
            <person name="Nouioui I."/>
            <person name="Goodfellow M."/>
        </authorList>
    </citation>
    <scope>NUCLEOTIDE SEQUENCE</scope>
    <source>
        <strain evidence="2">MGRD01-02</strain>
    </source>
</reference>
<organism evidence="2 3">
    <name type="scientific">Actinospica acidithermotolerans</name>
    <dbReference type="NCBI Taxonomy" id="2828514"/>
    <lineage>
        <taxon>Bacteria</taxon>
        <taxon>Bacillati</taxon>
        <taxon>Actinomycetota</taxon>
        <taxon>Actinomycetes</taxon>
        <taxon>Catenulisporales</taxon>
        <taxon>Actinospicaceae</taxon>
        <taxon>Actinospica</taxon>
    </lineage>
</organism>
<name>A0A941E6U3_9ACTN</name>
<dbReference type="AlphaFoldDB" id="A0A941E6U3"/>
<gene>
    <name evidence="2" type="ORF">KDK95_07675</name>
</gene>
<evidence type="ECO:0000313" key="3">
    <source>
        <dbReference type="Proteomes" id="UP000676325"/>
    </source>
</evidence>
<dbReference type="InterPro" id="IPR037401">
    <property type="entry name" value="SnoaL-like"/>
</dbReference>
<evidence type="ECO:0000259" key="1">
    <source>
        <dbReference type="Pfam" id="PF13474"/>
    </source>
</evidence>
<dbReference type="SUPFAM" id="SSF54427">
    <property type="entry name" value="NTF2-like"/>
    <property type="match status" value="1"/>
</dbReference>
<dbReference type="InterPro" id="IPR032710">
    <property type="entry name" value="NTF2-like_dom_sf"/>
</dbReference>
<sequence length="158" mass="17308">MTADPDLQPPTRDAAAIIKANEQFYQAIENADMDLMRAVWVGAEVPDSATCVHPGQPAVHGLERVLRSWAVVCSRINYLQFFITDVRVRQIGSAAIVTCVENVLSELPGQDEDSLGFGGSHYEAVNVFKRDGDGWRLVTHCSAPVFPSERPNSDGRPV</sequence>